<dbReference type="EnsemblFungi" id="PTTG_31114-t43_1">
    <property type="protein sequence ID" value="PTTG_31114-t43_1-p1"/>
    <property type="gene ID" value="PTTG_31114"/>
</dbReference>
<reference evidence="3" key="4">
    <citation type="submission" date="2025-05" db="UniProtKB">
        <authorList>
            <consortium name="EnsemblFungi"/>
        </authorList>
    </citation>
    <scope>IDENTIFICATION</scope>
    <source>
        <strain evidence="3">isolate 1-1 / race 1 (BBBD)</strain>
    </source>
</reference>
<dbReference type="VEuPathDB" id="FungiDB:PTTG_31114"/>
<keyword evidence="1" id="KW-0472">Membrane</keyword>
<feature type="transmembrane region" description="Helical" evidence="1">
    <location>
        <begin position="12"/>
        <end position="33"/>
    </location>
</feature>
<gene>
    <name evidence="2" type="ORF">PTTG_31114</name>
</gene>
<feature type="non-terminal residue" evidence="2">
    <location>
        <position position="1"/>
    </location>
</feature>
<accession>A0A180FWB6</accession>
<proteinExistence type="predicted"/>
<evidence type="ECO:0000256" key="1">
    <source>
        <dbReference type="SAM" id="Phobius"/>
    </source>
</evidence>
<dbReference type="Proteomes" id="UP000005240">
    <property type="component" value="Unassembled WGS sequence"/>
</dbReference>
<evidence type="ECO:0000313" key="4">
    <source>
        <dbReference type="Proteomes" id="UP000005240"/>
    </source>
</evidence>
<name>A0A180FWB6_PUCT1</name>
<reference evidence="2" key="1">
    <citation type="submission" date="2009-11" db="EMBL/GenBank/DDBJ databases">
        <authorList>
            <consortium name="The Broad Institute Genome Sequencing Platform"/>
            <person name="Ward D."/>
            <person name="Feldgarden M."/>
            <person name="Earl A."/>
            <person name="Young S.K."/>
            <person name="Zeng Q."/>
            <person name="Koehrsen M."/>
            <person name="Alvarado L."/>
            <person name="Berlin A."/>
            <person name="Bochicchio J."/>
            <person name="Borenstein D."/>
            <person name="Chapman S.B."/>
            <person name="Chen Z."/>
            <person name="Engels R."/>
            <person name="Freedman E."/>
            <person name="Gellesch M."/>
            <person name="Goldberg J."/>
            <person name="Griggs A."/>
            <person name="Gujja S."/>
            <person name="Heilman E."/>
            <person name="Heiman D."/>
            <person name="Hepburn T."/>
            <person name="Howarth C."/>
            <person name="Jen D."/>
            <person name="Larson L."/>
            <person name="Lewis B."/>
            <person name="Mehta T."/>
            <person name="Park D."/>
            <person name="Pearson M."/>
            <person name="Roberts A."/>
            <person name="Saif S."/>
            <person name="Shea T."/>
            <person name="Shenoy N."/>
            <person name="Sisk P."/>
            <person name="Stolte C."/>
            <person name="Sykes S."/>
            <person name="Thomson T."/>
            <person name="Walk T."/>
            <person name="White J."/>
            <person name="Yandava C."/>
            <person name="Izard J."/>
            <person name="Baranova O.V."/>
            <person name="Blanton J.M."/>
            <person name="Tanner A.C."/>
            <person name="Dewhirst F.E."/>
            <person name="Haas B."/>
            <person name="Nusbaum C."/>
            <person name="Birren B."/>
        </authorList>
    </citation>
    <scope>NUCLEOTIDE SEQUENCE [LARGE SCALE GENOMIC DNA]</scope>
    <source>
        <strain evidence="2">1-1 BBBD Race 1</strain>
    </source>
</reference>
<reference evidence="3 4" key="3">
    <citation type="journal article" date="2017" name="G3 (Bethesda)">
        <title>Comparative analysis highlights variable genome content of wheat rusts and divergence of the mating loci.</title>
        <authorList>
            <person name="Cuomo C.A."/>
            <person name="Bakkeren G."/>
            <person name="Khalil H.B."/>
            <person name="Panwar V."/>
            <person name="Joly D."/>
            <person name="Linning R."/>
            <person name="Sakthikumar S."/>
            <person name="Song X."/>
            <person name="Adiconis X."/>
            <person name="Fan L."/>
            <person name="Goldberg J.M."/>
            <person name="Levin J.Z."/>
            <person name="Young S."/>
            <person name="Zeng Q."/>
            <person name="Anikster Y."/>
            <person name="Bruce M."/>
            <person name="Wang M."/>
            <person name="Yin C."/>
            <person name="McCallum B."/>
            <person name="Szabo L.J."/>
            <person name="Hulbert S."/>
            <person name="Chen X."/>
            <person name="Fellers J.P."/>
        </authorList>
    </citation>
    <scope>NUCLEOTIDE SEQUENCE</scope>
    <source>
        <strain evidence="3">isolate 1-1 / race 1 (BBBD)</strain>
        <strain evidence="4">Isolate 1-1 / race 1 (BBBD)</strain>
    </source>
</reference>
<evidence type="ECO:0000313" key="2">
    <source>
        <dbReference type="EMBL" id="OAV84721.1"/>
    </source>
</evidence>
<organism evidence="2">
    <name type="scientific">Puccinia triticina (isolate 1-1 / race 1 (BBBD))</name>
    <name type="common">Brown leaf rust fungus</name>
    <dbReference type="NCBI Taxonomy" id="630390"/>
    <lineage>
        <taxon>Eukaryota</taxon>
        <taxon>Fungi</taxon>
        <taxon>Dikarya</taxon>
        <taxon>Basidiomycota</taxon>
        <taxon>Pucciniomycotina</taxon>
        <taxon>Pucciniomycetes</taxon>
        <taxon>Pucciniales</taxon>
        <taxon>Pucciniaceae</taxon>
        <taxon>Puccinia</taxon>
    </lineage>
</organism>
<keyword evidence="4" id="KW-1185">Reference proteome</keyword>
<reference evidence="2" key="2">
    <citation type="submission" date="2016-05" db="EMBL/GenBank/DDBJ databases">
        <title>Comparative analysis highlights variable genome content of wheat rusts and divergence of the mating loci.</title>
        <authorList>
            <person name="Cuomo C.A."/>
            <person name="Bakkeren G."/>
            <person name="Szabo L."/>
            <person name="Khalil H."/>
            <person name="Joly D."/>
            <person name="Goldberg J."/>
            <person name="Young S."/>
            <person name="Zeng Q."/>
            <person name="Fellers J."/>
        </authorList>
    </citation>
    <scope>NUCLEOTIDE SEQUENCE [LARGE SCALE GENOMIC DNA]</scope>
    <source>
        <strain evidence="2">1-1 BBBD Race 1</strain>
    </source>
</reference>
<dbReference type="EMBL" id="ADAS02013763">
    <property type="protein sequence ID" value="OAV84721.1"/>
    <property type="molecule type" value="Genomic_DNA"/>
</dbReference>
<keyword evidence="1" id="KW-0812">Transmembrane</keyword>
<sequence>PRDTSKLPMIFFNPPALVVYGALVVFFTAGGVVRLQMQAQIAPDLLRPPRCPPANGLPGLLEEYVVATCDCVNGFASIKAIHVAWNMAEVAA</sequence>
<dbReference type="AlphaFoldDB" id="A0A180FWB6"/>
<evidence type="ECO:0000313" key="3">
    <source>
        <dbReference type="EnsemblFungi" id="PTTG_31114-t43_1-p1"/>
    </source>
</evidence>
<keyword evidence="1" id="KW-1133">Transmembrane helix</keyword>
<protein>
    <submittedName>
        <fullName evidence="2 3">Uncharacterized protein</fullName>
    </submittedName>
</protein>